<evidence type="ECO:0000313" key="2">
    <source>
        <dbReference type="EMBL" id="CAI9267994.1"/>
    </source>
</evidence>
<dbReference type="GO" id="GO:0080008">
    <property type="term" value="C:Cul4-RING E3 ubiquitin ligase complex"/>
    <property type="evidence" value="ECO:0007669"/>
    <property type="project" value="TreeGrafter"/>
</dbReference>
<evidence type="ECO:0000313" key="3">
    <source>
        <dbReference type="Proteomes" id="UP001177003"/>
    </source>
</evidence>
<feature type="chain" id="PRO_5041240404" evidence="1">
    <location>
        <begin position="24"/>
        <end position="222"/>
    </location>
</feature>
<dbReference type="PANTHER" id="PTHR22874">
    <property type="entry name" value="ACTIVATING MOLECULE IN BECN1-REGULATED AUTOPHAGY PROTEIN 1"/>
    <property type="match status" value="1"/>
</dbReference>
<keyword evidence="1" id="KW-0732">Signal</keyword>
<dbReference type="PANTHER" id="PTHR22874:SF1">
    <property type="entry name" value="ACTIVATING MOLECULE IN BECN1-REGULATED AUTOPHAGY PROTEIN 1"/>
    <property type="match status" value="1"/>
</dbReference>
<proteinExistence type="predicted"/>
<dbReference type="EMBL" id="OX465077">
    <property type="protein sequence ID" value="CAI9267994.1"/>
    <property type="molecule type" value="Genomic_DNA"/>
</dbReference>
<feature type="signal peptide" evidence="1">
    <location>
        <begin position="1"/>
        <end position="23"/>
    </location>
</feature>
<reference evidence="2" key="1">
    <citation type="submission" date="2023-04" db="EMBL/GenBank/DDBJ databases">
        <authorList>
            <person name="Vijverberg K."/>
            <person name="Xiong W."/>
            <person name="Schranz E."/>
        </authorList>
    </citation>
    <scope>NUCLEOTIDE SEQUENCE</scope>
</reference>
<organism evidence="2 3">
    <name type="scientific">Lactuca saligna</name>
    <name type="common">Willowleaf lettuce</name>
    <dbReference type="NCBI Taxonomy" id="75948"/>
    <lineage>
        <taxon>Eukaryota</taxon>
        <taxon>Viridiplantae</taxon>
        <taxon>Streptophyta</taxon>
        <taxon>Embryophyta</taxon>
        <taxon>Tracheophyta</taxon>
        <taxon>Spermatophyta</taxon>
        <taxon>Magnoliopsida</taxon>
        <taxon>eudicotyledons</taxon>
        <taxon>Gunneridae</taxon>
        <taxon>Pentapetalae</taxon>
        <taxon>asterids</taxon>
        <taxon>campanulids</taxon>
        <taxon>Asterales</taxon>
        <taxon>Asteraceae</taxon>
        <taxon>Cichorioideae</taxon>
        <taxon>Cichorieae</taxon>
        <taxon>Lactucinae</taxon>
        <taxon>Lactuca</taxon>
    </lineage>
</organism>
<dbReference type="GO" id="GO:1990756">
    <property type="term" value="F:ubiquitin-like ligase-substrate adaptor activity"/>
    <property type="evidence" value="ECO:0007669"/>
    <property type="project" value="TreeGrafter"/>
</dbReference>
<keyword evidence="3" id="KW-1185">Reference proteome</keyword>
<accession>A0AA35V097</accession>
<dbReference type="GO" id="GO:0000423">
    <property type="term" value="P:mitophagy"/>
    <property type="evidence" value="ECO:0007669"/>
    <property type="project" value="TreeGrafter"/>
</dbReference>
<gene>
    <name evidence="2" type="ORF">LSALG_LOCUS8444</name>
</gene>
<dbReference type="GO" id="GO:0000045">
    <property type="term" value="P:autophagosome assembly"/>
    <property type="evidence" value="ECO:0007669"/>
    <property type="project" value="TreeGrafter"/>
</dbReference>
<protein>
    <submittedName>
        <fullName evidence="2">Uncharacterized protein</fullName>
    </submittedName>
</protein>
<evidence type="ECO:0000256" key="1">
    <source>
        <dbReference type="SAM" id="SignalP"/>
    </source>
</evidence>
<dbReference type="Proteomes" id="UP001177003">
    <property type="component" value="Chromosome 1"/>
</dbReference>
<dbReference type="InterPro" id="IPR052596">
    <property type="entry name" value="AMBRA1_autophagy"/>
</dbReference>
<dbReference type="AlphaFoldDB" id="A0AA35V097"/>
<name>A0AA35V097_LACSI</name>
<sequence length="222" mass="24920">MFVLYVVAVKWVLILQLVAACVACVLPQFEGDSISRVQSQLHHQEGRVPGTSPTRHPISAHQVIYELRIYSLEKATFGLVLISRTIRAIHCLTSIQFSPTSEHILLAYGRCHISLLKSIDTNGDASLSIYIVLEVYRVSDMEVVSVLPTAEDEMNVACFHPFSRGGIVYGTKLQEEAPLALKCIDKCKEGGFVELFMTKIDFPTKFDYCMRLNLKGKSEVFY</sequence>